<keyword evidence="1" id="KW-0732">Signal</keyword>
<organism evidence="2 3">
    <name type="scientific">Chelatococcus caeni</name>
    <dbReference type="NCBI Taxonomy" id="1348468"/>
    <lineage>
        <taxon>Bacteria</taxon>
        <taxon>Pseudomonadati</taxon>
        <taxon>Pseudomonadota</taxon>
        <taxon>Alphaproteobacteria</taxon>
        <taxon>Hyphomicrobiales</taxon>
        <taxon>Chelatococcaceae</taxon>
        <taxon>Chelatococcus</taxon>
    </lineage>
</organism>
<feature type="chain" id="PRO_5032708744" description="Porin" evidence="1">
    <location>
        <begin position="30"/>
        <end position="93"/>
    </location>
</feature>
<protein>
    <recommendedName>
        <fullName evidence="4">Porin</fullName>
    </recommendedName>
</protein>
<sequence>MLPLIRSRYGLAALAAAGAFALSFVPAGAQQAPTINNGPFQAIVCQPVPPNTAPAFILERGGLCPIGFVAVVADRPAAVDTPAALSDNSGSSG</sequence>
<dbReference type="AlphaFoldDB" id="A0A840C631"/>
<name>A0A840C631_9HYPH</name>
<evidence type="ECO:0000313" key="3">
    <source>
        <dbReference type="Proteomes" id="UP000577362"/>
    </source>
</evidence>
<evidence type="ECO:0008006" key="4">
    <source>
        <dbReference type="Google" id="ProtNLM"/>
    </source>
</evidence>
<dbReference type="RefSeq" id="WP_019401012.1">
    <property type="nucleotide sequence ID" value="NZ_JACIEN010000003.1"/>
</dbReference>
<evidence type="ECO:0000313" key="2">
    <source>
        <dbReference type="EMBL" id="MBB4017857.1"/>
    </source>
</evidence>
<keyword evidence="3" id="KW-1185">Reference proteome</keyword>
<dbReference type="EMBL" id="JACIEN010000003">
    <property type="protein sequence ID" value="MBB4017857.1"/>
    <property type="molecule type" value="Genomic_DNA"/>
</dbReference>
<accession>A0A840C631</accession>
<proteinExistence type="predicted"/>
<gene>
    <name evidence="2" type="ORF">GGR16_002891</name>
</gene>
<comment type="caution">
    <text evidence="2">The sequence shown here is derived from an EMBL/GenBank/DDBJ whole genome shotgun (WGS) entry which is preliminary data.</text>
</comment>
<feature type="signal peptide" evidence="1">
    <location>
        <begin position="1"/>
        <end position="29"/>
    </location>
</feature>
<evidence type="ECO:0000256" key="1">
    <source>
        <dbReference type="SAM" id="SignalP"/>
    </source>
</evidence>
<dbReference type="Proteomes" id="UP000577362">
    <property type="component" value="Unassembled WGS sequence"/>
</dbReference>
<reference evidence="2 3" key="1">
    <citation type="submission" date="2020-08" db="EMBL/GenBank/DDBJ databases">
        <title>Genomic Encyclopedia of Type Strains, Phase IV (KMG-IV): sequencing the most valuable type-strain genomes for metagenomic binning, comparative biology and taxonomic classification.</title>
        <authorList>
            <person name="Goeker M."/>
        </authorList>
    </citation>
    <scope>NUCLEOTIDE SEQUENCE [LARGE SCALE GENOMIC DNA]</scope>
    <source>
        <strain evidence="2 3">DSM 103737</strain>
    </source>
</reference>